<dbReference type="EMBL" id="JABANM010033402">
    <property type="protein sequence ID" value="KAF4701325.1"/>
    <property type="molecule type" value="Genomic_DNA"/>
</dbReference>
<organism evidence="2 3">
    <name type="scientific">Perkinsus olseni</name>
    <name type="common">Perkinsus atlanticus</name>
    <dbReference type="NCBI Taxonomy" id="32597"/>
    <lineage>
        <taxon>Eukaryota</taxon>
        <taxon>Sar</taxon>
        <taxon>Alveolata</taxon>
        <taxon>Perkinsozoa</taxon>
        <taxon>Perkinsea</taxon>
        <taxon>Perkinsida</taxon>
        <taxon>Perkinsidae</taxon>
        <taxon>Perkinsus</taxon>
    </lineage>
</organism>
<accession>A0A7J6PYY7</accession>
<evidence type="ECO:0000256" key="1">
    <source>
        <dbReference type="SAM" id="MobiDB-lite"/>
    </source>
</evidence>
<feature type="region of interest" description="Disordered" evidence="1">
    <location>
        <begin position="88"/>
        <end position="125"/>
    </location>
</feature>
<evidence type="ECO:0000313" key="3">
    <source>
        <dbReference type="Proteomes" id="UP000574390"/>
    </source>
</evidence>
<comment type="caution">
    <text evidence="2">The sequence shown here is derived from an EMBL/GenBank/DDBJ whole genome shotgun (WGS) entry which is preliminary data.</text>
</comment>
<protein>
    <submittedName>
        <fullName evidence="2">Uncharacterized protein</fullName>
    </submittedName>
</protein>
<reference evidence="2 3" key="1">
    <citation type="submission" date="2020-04" db="EMBL/GenBank/DDBJ databases">
        <title>Perkinsus olseni comparative genomics.</title>
        <authorList>
            <person name="Bogema D.R."/>
        </authorList>
    </citation>
    <scope>NUCLEOTIDE SEQUENCE [LARGE SCALE GENOMIC DNA]</scope>
    <source>
        <strain evidence="2">ATCC PRA-205</strain>
    </source>
</reference>
<name>A0A7J6PYY7_PEROL</name>
<gene>
    <name evidence="2" type="ORF">FOZ62_009931</name>
</gene>
<feature type="non-terminal residue" evidence="2">
    <location>
        <position position="138"/>
    </location>
</feature>
<dbReference type="Proteomes" id="UP000574390">
    <property type="component" value="Unassembled WGS sequence"/>
</dbReference>
<evidence type="ECO:0000313" key="2">
    <source>
        <dbReference type="EMBL" id="KAF4701325.1"/>
    </source>
</evidence>
<proteinExistence type="predicted"/>
<feature type="compositionally biased region" description="Basic and acidic residues" evidence="1">
    <location>
        <begin position="90"/>
        <end position="104"/>
    </location>
</feature>
<sequence>RKPSKELSDEAGASIVDLAHGAFVTPLGADGTGRRQEAVRATSVNVEYGSTDTPNKASQRKHVMRAYTTRAEPHMQLRGPLTRLARKHLNKDGATKEVKEDDALPRPGMRLRARLGPTPKTQTQGSLHLKLVVLTVPQ</sequence>
<dbReference type="AlphaFoldDB" id="A0A7J6PYY7"/>